<feature type="domain" description="HYR" evidence="2">
    <location>
        <begin position="106"/>
        <end position="189"/>
    </location>
</feature>
<reference evidence="3" key="2">
    <citation type="submission" date="2021-01" db="UniProtKB">
        <authorList>
            <consortium name="EnsemblMetazoa"/>
        </authorList>
    </citation>
    <scope>IDENTIFICATION</scope>
</reference>
<name>A0A7M7HQ52_STRPU</name>
<dbReference type="EnsemblMetazoa" id="XM_011684779">
    <property type="protein sequence ID" value="XP_011683081"/>
    <property type="gene ID" value="LOC105447109"/>
</dbReference>
<keyword evidence="4" id="KW-1185">Reference proteome</keyword>
<accession>A0A7M7HQ52</accession>
<dbReference type="Gene3D" id="2.60.40.10">
    <property type="entry name" value="Immunoglobulins"/>
    <property type="match status" value="2"/>
</dbReference>
<reference evidence="4" key="1">
    <citation type="submission" date="2015-02" db="EMBL/GenBank/DDBJ databases">
        <title>Genome sequencing for Strongylocentrotus purpuratus.</title>
        <authorList>
            <person name="Murali S."/>
            <person name="Liu Y."/>
            <person name="Vee V."/>
            <person name="English A."/>
            <person name="Wang M."/>
            <person name="Skinner E."/>
            <person name="Han Y."/>
            <person name="Muzny D.M."/>
            <person name="Worley K.C."/>
            <person name="Gibbs R.A."/>
        </authorList>
    </citation>
    <scope>NUCLEOTIDE SEQUENCE</scope>
</reference>
<dbReference type="AlphaFoldDB" id="A0A7M7HQ52"/>
<dbReference type="PROSITE" id="PS50825">
    <property type="entry name" value="HYR"/>
    <property type="match status" value="2"/>
</dbReference>
<organism evidence="3 4">
    <name type="scientific">Strongylocentrotus purpuratus</name>
    <name type="common">Purple sea urchin</name>
    <dbReference type="NCBI Taxonomy" id="7668"/>
    <lineage>
        <taxon>Eukaryota</taxon>
        <taxon>Metazoa</taxon>
        <taxon>Echinodermata</taxon>
        <taxon>Eleutherozoa</taxon>
        <taxon>Echinozoa</taxon>
        <taxon>Echinoidea</taxon>
        <taxon>Euechinoidea</taxon>
        <taxon>Echinacea</taxon>
        <taxon>Camarodonta</taxon>
        <taxon>Echinidea</taxon>
        <taxon>Strongylocentrotidae</taxon>
        <taxon>Strongylocentrotus</taxon>
    </lineage>
</organism>
<dbReference type="InterPro" id="IPR013783">
    <property type="entry name" value="Ig-like_fold"/>
</dbReference>
<evidence type="ECO:0000259" key="2">
    <source>
        <dbReference type="PROSITE" id="PS50825"/>
    </source>
</evidence>
<evidence type="ECO:0000313" key="3">
    <source>
        <dbReference type="EnsemblMetazoa" id="XP_011683081"/>
    </source>
</evidence>
<dbReference type="RefSeq" id="XP_011683081.1">
    <property type="nucleotide sequence ID" value="XM_011684779.2"/>
</dbReference>
<dbReference type="OMA" id="IICPENI"/>
<dbReference type="PANTHER" id="PTHR24273">
    <property type="entry name" value="FI04643P-RELATED"/>
    <property type="match status" value="1"/>
</dbReference>
<dbReference type="GeneID" id="105447109"/>
<proteinExistence type="predicted"/>
<keyword evidence="1" id="KW-0677">Repeat</keyword>
<feature type="domain" description="HYR" evidence="2">
    <location>
        <begin position="22"/>
        <end position="104"/>
    </location>
</feature>
<dbReference type="InterPro" id="IPR003410">
    <property type="entry name" value="HYR_dom"/>
</dbReference>
<protein>
    <recommendedName>
        <fullName evidence="2">HYR domain-containing protein</fullName>
    </recommendedName>
</protein>
<dbReference type="OrthoDB" id="5967416at2759"/>
<dbReference type="Proteomes" id="UP000007110">
    <property type="component" value="Unassembled WGS sequence"/>
</dbReference>
<dbReference type="InParanoid" id="A0A7M7HQ52"/>
<dbReference type="PANTHER" id="PTHR24273:SF32">
    <property type="entry name" value="HYALIN"/>
    <property type="match status" value="1"/>
</dbReference>
<sequence>MGLCQFHLHSIYHVIVITIASNDNSDPVITGCPDDISVAIPSGSTRVAITWTEPTATDNSGTVISESTRSPGDTFDVGTTVITYTFTDGSGNFAICSFSVTVAAISDNIDPVITGCPDDISVAIPSGSTRVAITWTEPTATDNSDSVVMFTTTNSPGDTFSVGTTQVTYSFTDGSGNDAFCTFFVIVSGMSSSLFPRHLFSPIQIMFPTV</sequence>
<dbReference type="Pfam" id="PF02494">
    <property type="entry name" value="HYR"/>
    <property type="match status" value="2"/>
</dbReference>
<evidence type="ECO:0000313" key="4">
    <source>
        <dbReference type="Proteomes" id="UP000007110"/>
    </source>
</evidence>
<evidence type="ECO:0000256" key="1">
    <source>
        <dbReference type="ARBA" id="ARBA00022737"/>
    </source>
</evidence>
<dbReference type="KEGG" id="spu:105447109"/>